<evidence type="ECO:0000259" key="8">
    <source>
        <dbReference type="SMART" id="SM00737"/>
    </source>
</evidence>
<dbReference type="GO" id="GO:0015918">
    <property type="term" value="P:sterol transport"/>
    <property type="evidence" value="ECO:0007669"/>
    <property type="project" value="InterPro"/>
</dbReference>
<evidence type="ECO:0000256" key="6">
    <source>
        <dbReference type="ARBA" id="ARBA00023055"/>
    </source>
</evidence>
<dbReference type="EMBL" id="GL349474">
    <property type="protein sequence ID" value="KNC52590.1"/>
    <property type="molecule type" value="Genomic_DNA"/>
</dbReference>
<protein>
    <submittedName>
        <fullName evidence="9">Phosphatidylglycerol/phosphatidylinositol transfer protein</fullName>
    </submittedName>
</protein>
<keyword evidence="5 7" id="KW-0732">Signal</keyword>
<dbReference type="Proteomes" id="UP000054408">
    <property type="component" value="Unassembled WGS sequence"/>
</dbReference>
<evidence type="ECO:0000256" key="7">
    <source>
        <dbReference type="SAM" id="SignalP"/>
    </source>
</evidence>
<evidence type="ECO:0000256" key="4">
    <source>
        <dbReference type="ARBA" id="ARBA00022448"/>
    </source>
</evidence>
<sequence length="162" mass="16988">MKLFVVLVLVALAATAMASVPMCSSDPVPNSQGWCDCGASTDDAQIESVTISPSGGTVNKGSNVTLTVTASDTKTYPVDTGSTVTVQVKYGIITLLHHTYDLCTLLNDTPYKCPIAPFASKTLSISEMIPSEAPSGKYTGKATAVDQKNNEIACIEFAFSVQ</sequence>
<dbReference type="GeneID" id="25567144"/>
<dbReference type="Gene3D" id="2.70.220.10">
    <property type="entry name" value="Ganglioside GM2 activator"/>
    <property type="match status" value="1"/>
</dbReference>
<keyword evidence="10" id="KW-1185">Reference proteome</keyword>
<dbReference type="OrthoDB" id="6409159at2759"/>
<dbReference type="InterPro" id="IPR003172">
    <property type="entry name" value="ML_dom"/>
</dbReference>
<dbReference type="GO" id="GO:0032934">
    <property type="term" value="F:sterol binding"/>
    <property type="evidence" value="ECO:0007669"/>
    <property type="project" value="InterPro"/>
</dbReference>
<dbReference type="SUPFAM" id="SSF81296">
    <property type="entry name" value="E set domains"/>
    <property type="match status" value="1"/>
</dbReference>
<dbReference type="AlphaFoldDB" id="A0A0L0DK71"/>
<dbReference type="PANTHER" id="PTHR11306">
    <property type="entry name" value="NIEMANN PICK TYPE C2 PROTEIN NPC2-RELATED"/>
    <property type="match status" value="1"/>
</dbReference>
<organism evidence="9 10">
    <name type="scientific">Thecamonas trahens ATCC 50062</name>
    <dbReference type="NCBI Taxonomy" id="461836"/>
    <lineage>
        <taxon>Eukaryota</taxon>
        <taxon>Apusozoa</taxon>
        <taxon>Apusomonadida</taxon>
        <taxon>Apusomonadidae</taxon>
        <taxon>Thecamonas</taxon>
    </lineage>
</organism>
<dbReference type="SMART" id="SM00737">
    <property type="entry name" value="ML"/>
    <property type="match status" value="1"/>
</dbReference>
<keyword evidence="6" id="KW-0445">Lipid transport</keyword>
<dbReference type="eggNOG" id="KOG4680">
    <property type="taxonomic scope" value="Eukaryota"/>
</dbReference>
<evidence type="ECO:0000256" key="5">
    <source>
        <dbReference type="ARBA" id="ARBA00022729"/>
    </source>
</evidence>
<gene>
    <name evidence="9" type="ORF">AMSG_08453</name>
</gene>
<evidence type="ECO:0000256" key="2">
    <source>
        <dbReference type="ARBA" id="ARBA00006370"/>
    </source>
</evidence>
<feature type="signal peptide" evidence="7">
    <location>
        <begin position="1"/>
        <end position="18"/>
    </location>
</feature>
<evidence type="ECO:0000256" key="1">
    <source>
        <dbReference type="ARBA" id="ARBA00002053"/>
    </source>
</evidence>
<evidence type="ECO:0000313" key="9">
    <source>
        <dbReference type="EMBL" id="KNC52590.1"/>
    </source>
</evidence>
<dbReference type="Pfam" id="PF02221">
    <property type="entry name" value="E1_DerP2_DerF2"/>
    <property type="match status" value="1"/>
</dbReference>
<evidence type="ECO:0000313" key="10">
    <source>
        <dbReference type="Proteomes" id="UP000054408"/>
    </source>
</evidence>
<evidence type="ECO:0000256" key="3">
    <source>
        <dbReference type="ARBA" id="ARBA00011245"/>
    </source>
</evidence>
<feature type="domain" description="MD-2-related lipid-recognition" evidence="8">
    <location>
        <begin position="34"/>
        <end position="159"/>
    </location>
</feature>
<dbReference type="InterPro" id="IPR014756">
    <property type="entry name" value="Ig_E-set"/>
</dbReference>
<keyword evidence="4" id="KW-0813">Transport</keyword>
<name>A0A0L0DK71_THETB</name>
<feature type="chain" id="PRO_5005537585" evidence="7">
    <location>
        <begin position="19"/>
        <end position="162"/>
    </location>
</feature>
<comment type="similarity">
    <text evidence="2">Belongs to the NPC2 family.</text>
</comment>
<proteinExistence type="inferred from homology"/>
<dbReference type="PANTHER" id="PTHR11306:SF0">
    <property type="entry name" value="PHOSPHATIDYLGLYCEROL_PHOSPHATIDYLINOSITOL TRANSFER PROTEIN"/>
    <property type="match status" value="1"/>
</dbReference>
<comment type="function">
    <text evidence="1">Catalyzes the intermembrane transfer of phosphatidylglycerol and phosphatidylinositol.</text>
</comment>
<dbReference type="OMA" id="HQTYDLC"/>
<comment type="subunit">
    <text evidence="3">Monomer.</text>
</comment>
<dbReference type="InterPro" id="IPR036846">
    <property type="entry name" value="GM2-AP_sf"/>
</dbReference>
<reference evidence="9 10" key="1">
    <citation type="submission" date="2010-05" db="EMBL/GenBank/DDBJ databases">
        <title>The Genome Sequence of Thecamonas trahens ATCC 50062.</title>
        <authorList>
            <consortium name="The Broad Institute Genome Sequencing Platform"/>
            <person name="Russ C."/>
            <person name="Cuomo C."/>
            <person name="Shea T."/>
            <person name="Young S.K."/>
            <person name="Zeng Q."/>
            <person name="Koehrsen M."/>
            <person name="Haas B."/>
            <person name="Borodovsky M."/>
            <person name="Guigo R."/>
            <person name="Alvarado L."/>
            <person name="Berlin A."/>
            <person name="Bochicchio J."/>
            <person name="Borenstein D."/>
            <person name="Chapman S."/>
            <person name="Chen Z."/>
            <person name="Freedman E."/>
            <person name="Gellesch M."/>
            <person name="Goldberg J."/>
            <person name="Griggs A."/>
            <person name="Gujja S."/>
            <person name="Heilman E."/>
            <person name="Heiman D."/>
            <person name="Hepburn T."/>
            <person name="Howarth C."/>
            <person name="Jen D."/>
            <person name="Larson L."/>
            <person name="Mehta T."/>
            <person name="Park D."/>
            <person name="Pearson M."/>
            <person name="Roberts A."/>
            <person name="Saif S."/>
            <person name="Shenoy N."/>
            <person name="Sisk P."/>
            <person name="Stolte C."/>
            <person name="Sykes S."/>
            <person name="Thomson T."/>
            <person name="Walk T."/>
            <person name="White J."/>
            <person name="Yandava C."/>
            <person name="Burger G."/>
            <person name="Gray M.W."/>
            <person name="Holland P.W.H."/>
            <person name="King N."/>
            <person name="Lang F.B.F."/>
            <person name="Roger A.J."/>
            <person name="Ruiz-Trillo I."/>
            <person name="Lander E."/>
            <person name="Nusbaum C."/>
        </authorList>
    </citation>
    <scope>NUCLEOTIDE SEQUENCE [LARGE SCALE GENOMIC DNA]</scope>
    <source>
        <strain evidence="9 10">ATCC 50062</strain>
    </source>
</reference>
<dbReference type="InterPro" id="IPR039670">
    <property type="entry name" value="NPC2-like"/>
</dbReference>
<dbReference type="RefSeq" id="XP_013755149.1">
    <property type="nucleotide sequence ID" value="XM_013899695.1"/>
</dbReference>
<accession>A0A0L0DK71</accession>